<dbReference type="OrthoDB" id="625043at2"/>
<dbReference type="GO" id="GO:0003700">
    <property type="term" value="F:DNA-binding transcription factor activity"/>
    <property type="evidence" value="ECO:0007669"/>
    <property type="project" value="InterPro"/>
</dbReference>
<dbReference type="HOGENOM" id="CLU_364377_0_0_9"/>
<dbReference type="InterPro" id="IPR009057">
    <property type="entry name" value="Homeodomain-like_sf"/>
</dbReference>
<dbReference type="STRING" id="357809.Cphy_0928"/>
<dbReference type="eggNOG" id="COG2207">
    <property type="taxonomic scope" value="Bacteria"/>
</dbReference>
<keyword evidence="4" id="KW-1133">Transmembrane helix</keyword>
<dbReference type="RefSeq" id="WP_012198957.1">
    <property type="nucleotide sequence ID" value="NC_010001.1"/>
</dbReference>
<dbReference type="PANTHER" id="PTHR43280">
    <property type="entry name" value="ARAC-FAMILY TRANSCRIPTIONAL REGULATOR"/>
    <property type="match status" value="1"/>
</dbReference>
<dbReference type="PRINTS" id="PR00032">
    <property type="entry name" value="HTHARAC"/>
</dbReference>
<dbReference type="KEGG" id="cpy:Cphy_0928"/>
<dbReference type="PANTHER" id="PTHR43280:SF28">
    <property type="entry name" value="HTH-TYPE TRANSCRIPTIONAL ACTIVATOR RHAS"/>
    <property type="match status" value="1"/>
</dbReference>
<dbReference type="SUPFAM" id="SSF46689">
    <property type="entry name" value="Homeodomain-like"/>
    <property type="match status" value="2"/>
</dbReference>
<dbReference type="EMBL" id="CP000885">
    <property type="protein sequence ID" value="ABX41312.1"/>
    <property type="molecule type" value="Genomic_DNA"/>
</dbReference>
<protein>
    <submittedName>
        <fullName evidence="6">Transcriptional regulator, AraC family</fullName>
    </submittedName>
</protein>
<keyword evidence="1" id="KW-0805">Transcription regulation</keyword>
<keyword evidence="3" id="KW-0804">Transcription</keyword>
<name>A9KLI3_LACP7</name>
<keyword evidence="2" id="KW-0238">DNA-binding</keyword>
<evidence type="ECO:0000313" key="6">
    <source>
        <dbReference type="EMBL" id="ABX41312.1"/>
    </source>
</evidence>
<evidence type="ECO:0000256" key="4">
    <source>
        <dbReference type="SAM" id="Phobius"/>
    </source>
</evidence>
<organism evidence="6 7">
    <name type="scientific">Lachnoclostridium phytofermentans (strain ATCC 700394 / DSM 18823 / ISDg)</name>
    <name type="common">Clostridium phytofermentans</name>
    <dbReference type="NCBI Taxonomy" id="357809"/>
    <lineage>
        <taxon>Bacteria</taxon>
        <taxon>Bacillati</taxon>
        <taxon>Bacillota</taxon>
        <taxon>Clostridia</taxon>
        <taxon>Lachnospirales</taxon>
        <taxon>Lachnospiraceae</taxon>
    </lineage>
</organism>
<dbReference type="InterPro" id="IPR020449">
    <property type="entry name" value="Tscrpt_reg_AraC-type_HTH"/>
</dbReference>
<reference evidence="7" key="1">
    <citation type="submission" date="2007-11" db="EMBL/GenBank/DDBJ databases">
        <title>Complete genome sequence of Clostridium phytofermentans ISDg.</title>
        <authorList>
            <person name="Leschine S.B."/>
            <person name="Warnick T.A."/>
            <person name="Blanchard J.L."/>
            <person name="Schnell D.J."/>
            <person name="Petit E.L."/>
            <person name="LaTouf W.G."/>
            <person name="Copeland A."/>
            <person name="Lucas S."/>
            <person name="Lapidus A."/>
            <person name="Barry K."/>
            <person name="Glavina del Rio T."/>
            <person name="Dalin E."/>
            <person name="Tice H."/>
            <person name="Pitluck S."/>
            <person name="Kiss H."/>
            <person name="Brettin T."/>
            <person name="Bruce D."/>
            <person name="Detter J.C."/>
            <person name="Han C."/>
            <person name="Kuske C."/>
            <person name="Schmutz J."/>
            <person name="Larimer F."/>
            <person name="Land M."/>
            <person name="Hauser L."/>
            <person name="Kyrpides N."/>
            <person name="Kim E.A."/>
            <person name="Richardson P."/>
        </authorList>
    </citation>
    <scope>NUCLEOTIDE SEQUENCE [LARGE SCALE GENOMIC DNA]</scope>
    <source>
        <strain evidence="7">ATCC 700394 / DSM 18823 / ISDg</strain>
    </source>
</reference>
<dbReference type="Proteomes" id="UP000000370">
    <property type="component" value="Chromosome"/>
</dbReference>
<feature type="domain" description="HTH araC/xylS-type" evidence="5">
    <location>
        <begin position="667"/>
        <end position="766"/>
    </location>
</feature>
<accession>A9KLI3</accession>
<dbReference type="PROSITE" id="PS01124">
    <property type="entry name" value="HTH_ARAC_FAMILY_2"/>
    <property type="match status" value="1"/>
</dbReference>
<keyword evidence="4" id="KW-0472">Membrane</keyword>
<dbReference type="Pfam" id="PF12833">
    <property type="entry name" value="HTH_18"/>
    <property type="match status" value="1"/>
</dbReference>
<dbReference type="GO" id="GO:0043565">
    <property type="term" value="F:sequence-specific DNA binding"/>
    <property type="evidence" value="ECO:0007669"/>
    <property type="project" value="InterPro"/>
</dbReference>
<evidence type="ECO:0000256" key="1">
    <source>
        <dbReference type="ARBA" id="ARBA00023015"/>
    </source>
</evidence>
<sequence length="766" mass="88653">MISISMKEKILLSFKKHNFYYRILLPFSIFSITIVCLMSGINWYRIENEYNKKIIESNQQFLKRASQLSDQYLYGNFTSILNSSFLDGFKTSKMDRFITYGDRLKPSEFLNLHQSITNICAQNSSVIQVSLYQYASDLYLDSFEGLVYNASKRPLNSDQSLKNYLSTISGHEKGILYYTSGPNSFPVKKIVMLRSVPLYTNFTNGSGFIAITLDTNSLWEQLNMSTTSKDDSFFILDSEKKLLLEKSPSSISYEYLKSVSDSTEISAFLTYNGIRYRLDEIVSEDSGWHYISCVPINILNAEVRAQHQLTLMITLICILLSLVIVQRISSKAYQPIVNLRNRLAKNYSSIESKDDLSIIEGTFSFLENQVDDIQKMLHKNSQVILYKLFMDILNKKELSDSQLLHKLELSGIHITQSNYCLLLIEFDKHVFYKLSLEQREYLITKSDSLLKDFLSEPIIQTAEAQPDNRIAILLNLNPDNYLSLTEQLELLPDHLFDIFHIKINLAFSAPVLYLSEISKVYSRISEYMKYFFLFGYGNIFTDELIHKLDNTSYSFSLQDYQQIERMVRNGTPDEFSFLMESYQQIIESGECSYQEANNFLIQTYRIAFNIGKELGLFDDPHKKDQILNDFNHAINFAHSIECICLVVQMCHEFLNEEVLNADSYFIQQILEYIKTHQKEEISLSLVAQVFHVSTGHLSRLFKSVTNQNFSAYVINIKLETAAELLNNEPEKSISNIAAELGYYTPAYFTRLFKEKFGVTPSQFRKK</sequence>
<evidence type="ECO:0000256" key="3">
    <source>
        <dbReference type="ARBA" id="ARBA00023163"/>
    </source>
</evidence>
<keyword evidence="7" id="KW-1185">Reference proteome</keyword>
<evidence type="ECO:0000313" key="7">
    <source>
        <dbReference type="Proteomes" id="UP000000370"/>
    </source>
</evidence>
<dbReference type="PROSITE" id="PS00041">
    <property type="entry name" value="HTH_ARAC_FAMILY_1"/>
    <property type="match status" value="1"/>
</dbReference>
<dbReference type="InterPro" id="IPR018062">
    <property type="entry name" value="HTH_AraC-typ_CS"/>
</dbReference>
<dbReference type="AlphaFoldDB" id="A9KLI3"/>
<evidence type="ECO:0000259" key="5">
    <source>
        <dbReference type="PROSITE" id="PS01124"/>
    </source>
</evidence>
<feature type="transmembrane region" description="Helical" evidence="4">
    <location>
        <begin position="20"/>
        <end position="44"/>
    </location>
</feature>
<dbReference type="Gene3D" id="1.10.10.60">
    <property type="entry name" value="Homeodomain-like"/>
    <property type="match status" value="2"/>
</dbReference>
<proteinExistence type="predicted"/>
<evidence type="ECO:0000256" key="2">
    <source>
        <dbReference type="ARBA" id="ARBA00023125"/>
    </source>
</evidence>
<dbReference type="SMART" id="SM00342">
    <property type="entry name" value="HTH_ARAC"/>
    <property type="match status" value="1"/>
</dbReference>
<keyword evidence="4" id="KW-0812">Transmembrane</keyword>
<dbReference type="InterPro" id="IPR018060">
    <property type="entry name" value="HTH_AraC"/>
</dbReference>
<gene>
    <name evidence="6" type="ordered locus">Cphy_0928</name>
</gene>